<evidence type="ECO:0000313" key="1">
    <source>
        <dbReference type="EMBL" id="MDC2956873.1"/>
    </source>
</evidence>
<evidence type="ECO:0000313" key="2">
    <source>
        <dbReference type="Proteomes" id="UP001221328"/>
    </source>
</evidence>
<sequence length="64" mass="6665">MIGSYRAAALAELHQGESIALSPTGPMAAVAGDDDASVLAVLREYTNVMEERGPVPQQARVPQG</sequence>
<accession>A0ABT5FWG3</accession>
<dbReference type="Proteomes" id="UP001221328">
    <property type="component" value="Unassembled WGS sequence"/>
</dbReference>
<keyword evidence="2" id="KW-1185">Reference proteome</keyword>
<proteinExistence type="predicted"/>
<dbReference type="EMBL" id="JAQOSK010000007">
    <property type="protein sequence ID" value="MDC2956873.1"/>
    <property type="molecule type" value="Genomic_DNA"/>
</dbReference>
<protein>
    <submittedName>
        <fullName evidence="1">Uncharacterized protein</fullName>
    </submittedName>
</protein>
<dbReference type="RefSeq" id="WP_200700602.1">
    <property type="nucleotide sequence ID" value="NZ_JAQOSK010000007.1"/>
</dbReference>
<comment type="caution">
    <text evidence="1">The sequence shown here is derived from an EMBL/GenBank/DDBJ whole genome shotgun (WGS) entry which is preliminary data.</text>
</comment>
<reference evidence="1 2" key="1">
    <citation type="journal article" date="2015" name="Int. J. Syst. Evol. Microbiol.">
        <title>Streptomyces gilvifuscus sp. nov., an actinomycete that produces antibacterial compounds isolated from soil.</title>
        <authorList>
            <person name="Nguyen T.M."/>
            <person name="Kim J."/>
        </authorList>
    </citation>
    <scope>NUCLEOTIDE SEQUENCE [LARGE SCALE GENOMIC DNA]</scope>
    <source>
        <strain evidence="1 2">T113</strain>
    </source>
</reference>
<name>A0ABT5FWG3_9ACTN</name>
<gene>
    <name evidence="1" type="ORF">PO587_20620</name>
</gene>
<organism evidence="1 2">
    <name type="scientific">Streptomyces gilvifuscus</name>
    <dbReference type="NCBI Taxonomy" id="1550617"/>
    <lineage>
        <taxon>Bacteria</taxon>
        <taxon>Bacillati</taxon>
        <taxon>Actinomycetota</taxon>
        <taxon>Actinomycetes</taxon>
        <taxon>Kitasatosporales</taxon>
        <taxon>Streptomycetaceae</taxon>
        <taxon>Streptomyces</taxon>
    </lineage>
</organism>